<feature type="domain" description="Alanine racemase N-terminal" evidence="4">
    <location>
        <begin position="8"/>
        <end position="226"/>
    </location>
</feature>
<dbReference type="PANTHER" id="PTHR10146:SF14">
    <property type="entry name" value="PYRIDOXAL PHOSPHATE HOMEOSTASIS PROTEIN"/>
    <property type="match status" value="1"/>
</dbReference>
<comment type="caution">
    <text evidence="5">The sequence shown here is derived from an EMBL/GenBank/DDBJ whole genome shotgun (WGS) entry which is preliminary data.</text>
</comment>
<evidence type="ECO:0000256" key="3">
    <source>
        <dbReference type="RuleBase" id="RU004514"/>
    </source>
</evidence>
<evidence type="ECO:0000313" key="5">
    <source>
        <dbReference type="EMBL" id="GAB0058679.1"/>
    </source>
</evidence>
<dbReference type="EMBL" id="BAAFGK010000005">
    <property type="protein sequence ID" value="GAB0058679.1"/>
    <property type="molecule type" value="Genomic_DNA"/>
</dbReference>
<proteinExistence type="inferred from homology"/>
<reference evidence="5 6" key="1">
    <citation type="submission" date="2024-09" db="EMBL/GenBank/DDBJ databases">
        <title>Draft genome sequence of Candidatus Magnetaquicoccaceae bacterium FCR-1.</title>
        <authorList>
            <person name="Shimoshige H."/>
            <person name="Shimamura S."/>
            <person name="Taoka A."/>
            <person name="Kobayashi H."/>
            <person name="Maekawa T."/>
        </authorList>
    </citation>
    <scope>NUCLEOTIDE SEQUENCE [LARGE SCALE GENOMIC DNA]</scope>
    <source>
        <strain evidence="5 6">FCR-1</strain>
    </source>
</reference>
<evidence type="ECO:0000256" key="1">
    <source>
        <dbReference type="ARBA" id="ARBA00022898"/>
    </source>
</evidence>
<organism evidence="5 6">
    <name type="scientific">Candidatus Magnetaquiglobus chichijimensis</name>
    <dbReference type="NCBI Taxonomy" id="3141448"/>
    <lineage>
        <taxon>Bacteria</taxon>
        <taxon>Pseudomonadati</taxon>
        <taxon>Pseudomonadota</taxon>
        <taxon>Magnetococcia</taxon>
        <taxon>Magnetococcales</taxon>
        <taxon>Candidatus Magnetaquicoccaceae</taxon>
        <taxon>Candidatus Magnetaquiglobus</taxon>
    </lineage>
</organism>
<evidence type="ECO:0000256" key="2">
    <source>
        <dbReference type="HAMAP-Rule" id="MF_02087"/>
    </source>
</evidence>
<dbReference type="Pfam" id="PF01168">
    <property type="entry name" value="Ala_racemase_N"/>
    <property type="match status" value="1"/>
</dbReference>
<comment type="similarity">
    <text evidence="2 3">Belongs to the pyridoxal phosphate-binding protein YggS/PROSC family.</text>
</comment>
<dbReference type="InterPro" id="IPR001608">
    <property type="entry name" value="Ala_racemase_N"/>
</dbReference>
<dbReference type="PIRSF" id="PIRSF004848">
    <property type="entry name" value="YBL036c_PLPDEIII"/>
    <property type="match status" value="1"/>
</dbReference>
<gene>
    <name evidence="5" type="ORF">SIID45300_03032</name>
</gene>
<comment type="function">
    <text evidence="2">Pyridoxal 5'-phosphate (PLP)-binding protein, which is involved in PLP homeostasis.</text>
</comment>
<dbReference type="PANTHER" id="PTHR10146">
    <property type="entry name" value="PROLINE SYNTHETASE CO-TRANSCRIBED BACTERIAL HOMOLOG PROTEIN"/>
    <property type="match status" value="1"/>
</dbReference>
<dbReference type="SUPFAM" id="SSF51419">
    <property type="entry name" value="PLP-binding barrel"/>
    <property type="match status" value="1"/>
</dbReference>
<dbReference type="HAMAP" id="MF_02087">
    <property type="entry name" value="PLP_homeostasis"/>
    <property type="match status" value="1"/>
</dbReference>
<dbReference type="NCBIfam" id="TIGR00044">
    <property type="entry name" value="YggS family pyridoxal phosphate-dependent enzyme"/>
    <property type="match status" value="1"/>
</dbReference>
<sequence length="228" mass="24920">MSSRSHPLESIRARIAAVCARVGRDPASVRLVAVSKTRSPEEIRVVAARGQTLFAENRVQEARDKIPLIADPSLDWHLIGPLQRNKVKTAVEIFSMIHSVDSFELAGEISRRMEPIRPMPVLMQVNVGREPQKSGVAPEEALEMARAWASLPGIQLQGLMTIPPFCDEAEEARPWFRQLAGLRDAIEAAGIDGVSMRELSMGMSLDFEVAVEEGATLVRIGSALFAAA</sequence>
<dbReference type="RefSeq" id="WP_420906400.1">
    <property type="nucleotide sequence ID" value="NZ_BAAFGK010000005.1"/>
</dbReference>
<evidence type="ECO:0000259" key="4">
    <source>
        <dbReference type="Pfam" id="PF01168"/>
    </source>
</evidence>
<feature type="modified residue" description="N6-(pyridoxal phosphate)lysine" evidence="2">
    <location>
        <position position="36"/>
    </location>
</feature>
<protein>
    <recommendedName>
        <fullName evidence="2">Pyridoxal phosphate homeostasis protein</fullName>
        <shortName evidence="2">PLP homeostasis protein</shortName>
    </recommendedName>
</protein>
<keyword evidence="1 2" id="KW-0663">Pyridoxal phosphate</keyword>
<dbReference type="Gene3D" id="3.20.20.10">
    <property type="entry name" value="Alanine racemase"/>
    <property type="match status" value="1"/>
</dbReference>
<accession>A0ABQ0CCR1</accession>
<dbReference type="InterPro" id="IPR029066">
    <property type="entry name" value="PLP-binding_barrel"/>
</dbReference>
<name>A0ABQ0CCR1_9PROT</name>
<dbReference type="Proteomes" id="UP001628193">
    <property type="component" value="Unassembled WGS sequence"/>
</dbReference>
<dbReference type="InterPro" id="IPR011078">
    <property type="entry name" value="PyrdxlP_homeostasis"/>
</dbReference>
<dbReference type="CDD" id="cd00635">
    <property type="entry name" value="PLPDE_III_YBL036c_like"/>
    <property type="match status" value="1"/>
</dbReference>
<evidence type="ECO:0000313" key="6">
    <source>
        <dbReference type="Proteomes" id="UP001628193"/>
    </source>
</evidence>
<keyword evidence="6" id="KW-1185">Reference proteome</keyword>